<dbReference type="AlphaFoldDB" id="A0A7S1VJP0"/>
<dbReference type="Gene3D" id="3.30.390.30">
    <property type="match status" value="1"/>
</dbReference>
<feature type="region of interest" description="Disordered" evidence="1">
    <location>
        <begin position="256"/>
        <end position="284"/>
    </location>
</feature>
<accession>A0A7S1VJP0</accession>
<name>A0A7S1VJP0_9STRA</name>
<protein>
    <submittedName>
        <fullName evidence="2">Uncharacterized protein</fullName>
    </submittedName>
</protein>
<evidence type="ECO:0000313" key="2">
    <source>
        <dbReference type="EMBL" id="CAD9301963.1"/>
    </source>
</evidence>
<feature type="compositionally biased region" description="Basic and acidic residues" evidence="1">
    <location>
        <begin position="268"/>
        <end position="284"/>
    </location>
</feature>
<organism evidence="2">
    <name type="scientific">Grammatophora oceanica</name>
    <dbReference type="NCBI Taxonomy" id="210454"/>
    <lineage>
        <taxon>Eukaryota</taxon>
        <taxon>Sar</taxon>
        <taxon>Stramenopiles</taxon>
        <taxon>Ochrophyta</taxon>
        <taxon>Bacillariophyta</taxon>
        <taxon>Fragilariophyceae</taxon>
        <taxon>Fragilariophycidae</taxon>
        <taxon>Rhabdonematales</taxon>
        <taxon>Grammatophoraceae</taxon>
        <taxon>Grammatophora</taxon>
    </lineage>
</organism>
<sequence length="366" mass="42028">MCSYLPEEHAFTSHLRQVGIHALCVGNCDSERLTTHGFFWTNHANRRETTSAATTATRRATRRATTQRRRWTMKRTTTSSKTGSKSSIFGKGVVFYLDRTGRIRGIMTWGLPFTSSSSEDDNHNSPKQLNRDLVNRMKSIIETNGNNLLSQADEEDTLLEPHHLDEETRNLASLAFVADDCDGESRLRSRPLLHRYQPAKPANIASLGKLRRGKDHAEGDELLGENIYVKNQETSSAQQHHQRPPSLIYIYPLHHPQQQDSLPTDPYRLTEEERKEEAWTENERRARPPKEELLWLRRNEANRFINHKLAQTELWFNTLMRPGVFADGSDPITRMQAPSWRKKRDDTTTKKDEEGEKKEKGSAAAS</sequence>
<dbReference type="InterPro" id="IPR016156">
    <property type="entry name" value="FAD/NAD-linked_Rdtase_dimer_sf"/>
</dbReference>
<proteinExistence type="predicted"/>
<evidence type="ECO:0000256" key="1">
    <source>
        <dbReference type="SAM" id="MobiDB-lite"/>
    </source>
</evidence>
<dbReference type="SUPFAM" id="SSF55424">
    <property type="entry name" value="FAD/NAD-linked reductases, dimerisation (C-terminal) domain"/>
    <property type="match status" value="1"/>
</dbReference>
<reference evidence="2" key="1">
    <citation type="submission" date="2021-01" db="EMBL/GenBank/DDBJ databases">
        <authorList>
            <person name="Corre E."/>
            <person name="Pelletier E."/>
            <person name="Niang G."/>
            <person name="Scheremetjew M."/>
            <person name="Finn R."/>
            <person name="Kale V."/>
            <person name="Holt S."/>
            <person name="Cochrane G."/>
            <person name="Meng A."/>
            <person name="Brown T."/>
            <person name="Cohen L."/>
        </authorList>
    </citation>
    <scope>NUCLEOTIDE SEQUENCE</scope>
    <source>
        <strain evidence="2">CCMP 410</strain>
    </source>
</reference>
<feature type="compositionally biased region" description="Basic and acidic residues" evidence="1">
    <location>
        <begin position="343"/>
        <end position="366"/>
    </location>
</feature>
<dbReference type="EMBL" id="HBGK01042362">
    <property type="protein sequence ID" value="CAD9301963.1"/>
    <property type="molecule type" value="Transcribed_RNA"/>
</dbReference>
<gene>
    <name evidence="2" type="ORF">GOCE00092_LOCUS22209</name>
</gene>
<feature type="region of interest" description="Disordered" evidence="1">
    <location>
        <begin position="325"/>
        <end position="366"/>
    </location>
</feature>